<sequence>MKDTYPTDRFDDVPPAVARSGAHRSSRRYASGWIIFAWAALITGLIVGGSSMYLFSANGKLQAFLFPTHSATPTPVPTASPTIAPDLAVNVFNGTSITGLATVVADQLAAAGVPIGVRSNTSETDVKKTLVFYSKADQEGAARGVCLALNNTCQIKMTPAYANAQAPLTLVLGADYVIPTAEPAPAEQPAP</sequence>
<dbReference type="AlphaFoldDB" id="A0A6J7FRG6"/>
<protein>
    <submittedName>
        <fullName evidence="3">Unannotated protein</fullName>
    </submittedName>
</protein>
<organism evidence="3">
    <name type="scientific">freshwater metagenome</name>
    <dbReference type="NCBI Taxonomy" id="449393"/>
    <lineage>
        <taxon>unclassified sequences</taxon>
        <taxon>metagenomes</taxon>
        <taxon>ecological metagenomes</taxon>
    </lineage>
</organism>
<dbReference type="Pfam" id="PF13399">
    <property type="entry name" value="LytR_C"/>
    <property type="match status" value="1"/>
</dbReference>
<feature type="transmembrane region" description="Helical" evidence="1">
    <location>
        <begin position="33"/>
        <end position="55"/>
    </location>
</feature>
<proteinExistence type="predicted"/>
<keyword evidence="1" id="KW-1133">Transmembrane helix</keyword>
<reference evidence="3" key="1">
    <citation type="submission" date="2020-05" db="EMBL/GenBank/DDBJ databases">
        <authorList>
            <person name="Chiriac C."/>
            <person name="Salcher M."/>
            <person name="Ghai R."/>
            <person name="Kavagutti S V."/>
        </authorList>
    </citation>
    <scope>NUCLEOTIDE SEQUENCE</scope>
</reference>
<feature type="domain" description="LytR/CpsA/Psr regulator C-terminal" evidence="2">
    <location>
        <begin position="87"/>
        <end position="176"/>
    </location>
</feature>
<keyword evidence="1" id="KW-0472">Membrane</keyword>
<accession>A0A6J7FRG6</accession>
<evidence type="ECO:0000259" key="2">
    <source>
        <dbReference type="Pfam" id="PF13399"/>
    </source>
</evidence>
<keyword evidence="1" id="KW-0812">Transmembrane</keyword>
<name>A0A6J7FRG6_9ZZZZ</name>
<dbReference type="EMBL" id="CAFBMB010000031">
    <property type="protein sequence ID" value="CAB4894163.1"/>
    <property type="molecule type" value="Genomic_DNA"/>
</dbReference>
<gene>
    <name evidence="3" type="ORF">UFOPK3516_00590</name>
</gene>
<evidence type="ECO:0000313" key="3">
    <source>
        <dbReference type="EMBL" id="CAB4894163.1"/>
    </source>
</evidence>
<dbReference type="Gene3D" id="3.30.70.2390">
    <property type="match status" value="1"/>
</dbReference>
<evidence type="ECO:0000256" key="1">
    <source>
        <dbReference type="SAM" id="Phobius"/>
    </source>
</evidence>
<dbReference type="InterPro" id="IPR027381">
    <property type="entry name" value="LytR/CpsA/Psr_C"/>
</dbReference>